<dbReference type="AlphaFoldDB" id="A0A0C3MHC9"/>
<dbReference type="OrthoDB" id="1495794at2"/>
<dbReference type="EMBL" id="JPIT01000031">
    <property type="protein sequence ID" value="KIO43789.1"/>
    <property type="molecule type" value="Genomic_DNA"/>
</dbReference>
<protein>
    <submittedName>
        <fullName evidence="2">Uncharacterized protein</fullName>
    </submittedName>
</protein>
<evidence type="ECO:0000313" key="4">
    <source>
        <dbReference type="Proteomes" id="UP000031980"/>
    </source>
</evidence>
<comment type="caution">
    <text evidence="2">The sequence shown here is derived from an EMBL/GenBank/DDBJ whole genome shotgun (WGS) entry which is preliminary data.</text>
</comment>
<sequence length="268" mass="31687">MKKMIYLLMAFFMCYACSEDDIKPELDFNVEPEISSSTSLDKKIADFYKKYDTFIACSYTNAEINWNWDSYYNYVYSFPENADYAEKLLDFVQEKVLVKYTDEMLKEFLPYRIYLTDTLWETKNKKTQRYGLIGVNSYIWGGAGSKSFPAKTKLKAAMQELHECVASGLIAKTTVLPEEFYSVSTYEAEVITNDKLMWERGYIWRNSRLQPSKEQDFYKYVGWFAGTTKEEATALCDQYPLIKKKYAYLVQYFKDNFNIDLEAFHWKN</sequence>
<gene>
    <name evidence="2" type="ORF">BA92_05785</name>
    <name evidence="1" type="ORF">IE90_11830</name>
</gene>
<accession>A0A0C3MHC9</accession>
<proteinExistence type="predicted"/>
<reference evidence="2 4" key="1">
    <citation type="submission" date="2014-07" db="EMBL/GenBank/DDBJ databases">
        <title>Porphyromonadaceae bacterium OUH 308042 = ATCC BAA-2681 = DSM 28342 draft genome.</title>
        <authorList>
            <person name="Sydenham T.V."/>
            <person name="Hasman H."/>
            <person name="Justensen U.S."/>
        </authorList>
    </citation>
    <scope>NUCLEOTIDE SEQUENCE [LARGE SCALE GENOMIC DNA]</scope>
    <source>
        <strain evidence="2 4">OUH 308042</strain>
    </source>
</reference>
<evidence type="ECO:0000313" key="3">
    <source>
        <dbReference type="Proteomes" id="UP000031937"/>
    </source>
</evidence>
<evidence type="ECO:0000313" key="2">
    <source>
        <dbReference type="EMBL" id="KIO45953.1"/>
    </source>
</evidence>
<reference evidence="1 3" key="2">
    <citation type="submission" date="2014-07" db="EMBL/GenBank/DDBJ databases">
        <title>Porphyromonadaceae bacterium OUH 334697 = ATCC BAA-2682 = DSM 28341 draft genome.</title>
        <authorList>
            <person name="Sydenham T.V."/>
            <person name="Hasman H."/>
            <person name="Justesen U.S."/>
        </authorList>
    </citation>
    <scope>NUCLEOTIDE SEQUENCE [LARGE SCALE GENOMIC DNA]</scope>
    <source>
        <strain evidence="1 3">OUH 334697</strain>
    </source>
</reference>
<keyword evidence="4" id="KW-1185">Reference proteome</keyword>
<dbReference type="Gene3D" id="3.40.390.70">
    <property type="match status" value="1"/>
</dbReference>
<evidence type="ECO:0000313" key="1">
    <source>
        <dbReference type="EMBL" id="KIO43789.1"/>
    </source>
</evidence>
<organism evidence="2 4">
    <name type="scientific">Sanguibacteroides justesenii</name>
    <dbReference type="NCBI Taxonomy" id="1547597"/>
    <lineage>
        <taxon>Bacteria</taxon>
        <taxon>Pseudomonadati</taxon>
        <taxon>Bacteroidota</taxon>
        <taxon>Bacteroidia</taxon>
        <taxon>Bacteroidales</taxon>
        <taxon>Porphyromonadaceae</taxon>
        <taxon>Sanguibacteroides</taxon>
    </lineage>
</organism>
<dbReference type="Proteomes" id="UP000031980">
    <property type="component" value="Unassembled WGS sequence"/>
</dbReference>
<name>A0A0C3MHC9_9PORP</name>
<dbReference type="RefSeq" id="WP_041503969.1">
    <property type="nucleotide sequence ID" value="NZ_JPIT01000031.1"/>
</dbReference>
<dbReference type="EMBL" id="JPIU01000037">
    <property type="protein sequence ID" value="KIO45953.1"/>
    <property type="molecule type" value="Genomic_DNA"/>
</dbReference>
<dbReference type="Proteomes" id="UP000031937">
    <property type="component" value="Unassembled WGS sequence"/>
</dbReference>